<gene>
    <name evidence="1" type="ORF">PFAG_00254</name>
</gene>
<evidence type="ECO:0000313" key="1">
    <source>
        <dbReference type="EMBL" id="EUT93126.1"/>
    </source>
</evidence>
<accession>W7G5D3</accession>
<dbReference type="EMBL" id="KE123473">
    <property type="protein sequence ID" value="EUT93126.1"/>
    <property type="molecule type" value="Genomic_DNA"/>
</dbReference>
<sequence length="1124" mass="136127">MFALKKNTVREGFVNICFSYLKKLYLKSNFVTVNLNYETNNEKRTNKKIYKKSKAQSLFDKGLNIHDKLILFKNLPKYKCAKYECISAKEVYKYLLDEYKKCFNYISLCDIIQSVKIFDELDKTFTDYNFYIEVKNIDKNVLNKINEIYFKNKDITFHRREILGKICNKIMSYIHEMNGNELIHFLIYFFRWNKNDKNLILFYNYYFNYVFDHMYLFNHEIYKLLFIFNKYLNNNSNIPFNKNLIQEMEFNLYYFREIKNEKNYIIKMNKKEIYKKCFAKFHENVDHIDNEKILNILRLYVDNSILDIDINNKMLCNLNNNLINENIEYISKLLNFYCTLIKKGKYDNDMTIYKLKEVIKATHHILCDKTKNLETFCSDIDYSTLLNSLNNKFILNKIIDKNFILFYECLLKILLNIKFVNFQSLCISLISLKNIYYNILRNNVYIVNNVLFNDIMKFSLYLCNIFLGKRIKTENENAVLIIHNNDQTNYSNKENIKDIIIQKRIKEYIFYKMENYKDFHFKLKDSDLLSIKLLSNTFVKINEVYNSYDFYLLFNNISCILYNFLVNRNSVKKYKDTYIYILNDLSFVYKYIKNNDRTKKKKNFFLLSSSMKELICKNILSVSNRYIKHLHEEDNFDQKDQYVCSLTFLNNLFFDKIIHFHYIYNLWCHVYKTYNYFKCNKLINEDIISLLLLTCSKFQYFIENNSNDRYCRKELIHLKYNIIDDLIKNYLNTYKSISIDNISKIFISLSNSKYTCEVNENLLLESLQSEFEKVTKTSKKGGIHMMDNNLLDNNNSCEKYEHRYIEYKKENLFINLNKIIECLIKLNIFLYLKKKKTYLYLYKQSLCPINLKENILKKILYIANNLYMYEMYGYVCEMLERVLSSHKEQNLFSYNYNKNVEHKMFDKILCHISEDDYIEMSNTMYVLFYDYLKNINSERQSNILRNNSTNDRFIDEIKEKKYKLNNNTLIKHNNVKLNYEKSNNSNGNISNILKDDKNKNHNNVEMDLIDNKNENKKIQEKGQNGENCENCENCKDVLVNDIINIFGFLKMEKKKFLFFQLYMYLCNITKFKRRYVSSSSLFHMDVFKIIKDMNLKYLCLENYKIKNEECAFLYTIDIVLFKER</sequence>
<organism evidence="1">
    <name type="scientific">Plasmodium falciparum Santa Lucia</name>
    <dbReference type="NCBI Taxonomy" id="478859"/>
    <lineage>
        <taxon>Eukaryota</taxon>
        <taxon>Sar</taxon>
        <taxon>Alveolata</taxon>
        <taxon>Apicomplexa</taxon>
        <taxon>Aconoidasida</taxon>
        <taxon>Haemosporida</taxon>
        <taxon>Plasmodiidae</taxon>
        <taxon>Plasmodium</taxon>
        <taxon>Plasmodium (Laverania)</taxon>
    </lineage>
</organism>
<name>W7G5D3_PLAFA</name>
<dbReference type="OrthoDB" id="391998at2759"/>
<protein>
    <submittedName>
        <fullName evidence="1">Uncharacterized protein</fullName>
    </submittedName>
</protein>
<dbReference type="Proteomes" id="UP000030666">
    <property type="component" value="Unassembled WGS sequence"/>
</dbReference>
<proteinExistence type="predicted"/>
<dbReference type="AlphaFoldDB" id="W7G5D3"/>
<reference evidence="1" key="1">
    <citation type="submission" date="2013-02" db="EMBL/GenBank/DDBJ databases">
        <title>The Genome Sequence of Plasmodium falciparum Santa Lucia.</title>
        <authorList>
            <consortium name="The Broad Institute Genome Sequencing Platform"/>
            <consortium name="The Broad Institute Genome Sequencing Center for Infectious Disease"/>
            <person name="Neafsey D."/>
            <person name="Cheeseman I."/>
            <person name="Volkman S."/>
            <person name="Adams J."/>
            <person name="Walker B."/>
            <person name="Young S.K."/>
            <person name="Zeng Q."/>
            <person name="Gargeya S."/>
            <person name="Fitzgerald M."/>
            <person name="Haas B."/>
            <person name="Abouelleil A."/>
            <person name="Alvarado L."/>
            <person name="Arachchi H.M."/>
            <person name="Berlin A.M."/>
            <person name="Chapman S.B."/>
            <person name="Dewar J."/>
            <person name="Goldberg J."/>
            <person name="Griggs A."/>
            <person name="Gujja S."/>
            <person name="Hansen M."/>
            <person name="Howarth C."/>
            <person name="Imamovic A."/>
            <person name="Larimer J."/>
            <person name="McCowan C."/>
            <person name="Murphy C."/>
            <person name="Neiman D."/>
            <person name="Pearson M."/>
            <person name="Priest M."/>
            <person name="Roberts A."/>
            <person name="Saif S."/>
            <person name="Shea T."/>
            <person name="Sisk P."/>
            <person name="Sykes S."/>
            <person name="Wortman J."/>
            <person name="Nusbaum C."/>
            <person name="Birren B."/>
        </authorList>
    </citation>
    <scope>NUCLEOTIDE SEQUENCE [LARGE SCALE GENOMIC DNA]</scope>
    <source>
        <strain evidence="1">Santa Lucia</strain>
    </source>
</reference>